<feature type="transmembrane region" description="Helical" evidence="10">
    <location>
        <begin position="306"/>
        <end position="327"/>
    </location>
</feature>
<proteinExistence type="predicted"/>
<keyword evidence="10" id="KW-1133">Transmembrane helix</keyword>
<evidence type="ECO:0000256" key="7">
    <source>
        <dbReference type="ARBA" id="ARBA00047899"/>
    </source>
</evidence>
<evidence type="ECO:0000313" key="13">
    <source>
        <dbReference type="Proteomes" id="UP000450917"/>
    </source>
</evidence>
<keyword evidence="6 9" id="KW-0067">ATP-binding</keyword>
<reference evidence="12 13" key="1">
    <citation type="submission" date="2019-11" db="EMBL/GenBank/DDBJ databases">
        <title>Draft genome sequences of five Paenibacillus species of dairy origin.</title>
        <authorList>
            <person name="Olajide A.M."/>
            <person name="Chen S."/>
            <person name="Lapointe G."/>
        </authorList>
    </citation>
    <scope>NUCLEOTIDE SEQUENCE [LARGE SCALE GENOMIC DNA]</scope>
    <source>
        <strain evidence="12 13">2CS3</strain>
    </source>
</reference>
<accession>A0A7X2ZED9</accession>
<dbReference type="EC" id="2.7.11.1" evidence="1"/>
<protein>
    <recommendedName>
        <fullName evidence="1">non-specific serine/threonine protein kinase</fullName>
        <ecNumber evidence="1">2.7.11.1</ecNumber>
    </recommendedName>
</protein>
<dbReference type="InterPro" id="IPR000719">
    <property type="entry name" value="Prot_kinase_dom"/>
</dbReference>
<dbReference type="PROSITE" id="PS50011">
    <property type="entry name" value="PROTEIN_KINASE_DOM"/>
    <property type="match status" value="1"/>
</dbReference>
<gene>
    <name evidence="12" type="ORF">GNP93_22455</name>
</gene>
<dbReference type="EMBL" id="WNZX01000025">
    <property type="protein sequence ID" value="MUG73395.1"/>
    <property type="molecule type" value="Genomic_DNA"/>
</dbReference>
<dbReference type="InterPro" id="IPR017441">
    <property type="entry name" value="Protein_kinase_ATP_BS"/>
</dbReference>
<organism evidence="12 13">
    <name type="scientific">Paenibacillus validus</name>
    <dbReference type="NCBI Taxonomy" id="44253"/>
    <lineage>
        <taxon>Bacteria</taxon>
        <taxon>Bacillati</taxon>
        <taxon>Bacillota</taxon>
        <taxon>Bacilli</taxon>
        <taxon>Bacillales</taxon>
        <taxon>Paenibacillaceae</taxon>
        <taxon>Paenibacillus</taxon>
    </lineage>
</organism>
<evidence type="ECO:0000256" key="6">
    <source>
        <dbReference type="ARBA" id="ARBA00022840"/>
    </source>
</evidence>
<evidence type="ECO:0000313" key="12">
    <source>
        <dbReference type="EMBL" id="MUG73395.1"/>
    </source>
</evidence>
<dbReference type="PANTHER" id="PTHR24363">
    <property type="entry name" value="SERINE/THREONINE PROTEIN KINASE"/>
    <property type="match status" value="1"/>
</dbReference>
<keyword evidence="10" id="KW-0812">Transmembrane</keyword>
<evidence type="ECO:0000256" key="5">
    <source>
        <dbReference type="ARBA" id="ARBA00022777"/>
    </source>
</evidence>
<comment type="caution">
    <text evidence="12">The sequence shown here is derived from an EMBL/GenBank/DDBJ whole genome shotgun (WGS) entry which is preliminary data.</text>
</comment>
<comment type="catalytic activity">
    <reaction evidence="7">
        <text>L-threonyl-[protein] + ATP = O-phospho-L-threonyl-[protein] + ADP + H(+)</text>
        <dbReference type="Rhea" id="RHEA:46608"/>
        <dbReference type="Rhea" id="RHEA-COMP:11060"/>
        <dbReference type="Rhea" id="RHEA-COMP:11605"/>
        <dbReference type="ChEBI" id="CHEBI:15378"/>
        <dbReference type="ChEBI" id="CHEBI:30013"/>
        <dbReference type="ChEBI" id="CHEBI:30616"/>
        <dbReference type="ChEBI" id="CHEBI:61977"/>
        <dbReference type="ChEBI" id="CHEBI:456216"/>
        <dbReference type="EC" id="2.7.11.1"/>
    </reaction>
</comment>
<dbReference type="AlphaFoldDB" id="A0A7X2ZED9"/>
<evidence type="ECO:0000256" key="10">
    <source>
        <dbReference type="SAM" id="Phobius"/>
    </source>
</evidence>
<dbReference type="SMART" id="SM00220">
    <property type="entry name" value="S_TKc"/>
    <property type="match status" value="1"/>
</dbReference>
<dbReference type="SUPFAM" id="SSF56112">
    <property type="entry name" value="Protein kinase-like (PK-like)"/>
    <property type="match status" value="1"/>
</dbReference>
<dbReference type="GO" id="GO:0005524">
    <property type="term" value="F:ATP binding"/>
    <property type="evidence" value="ECO:0007669"/>
    <property type="project" value="UniProtKB-UniRule"/>
</dbReference>
<keyword evidence="13" id="KW-1185">Reference proteome</keyword>
<comment type="catalytic activity">
    <reaction evidence="8">
        <text>L-seryl-[protein] + ATP = O-phospho-L-seryl-[protein] + ADP + H(+)</text>
        <dbReference type="Rhea" id="RHEA:17989"/>
        <dbReference type="Rhea" id="RHEA-COMP:9863"/>
        <dbReference type="Rhea" id="RHEA-COMP:11604"/>
        <dbReference type="ChEBI" id="CHEBI:15378"/>
        <dbReference type="ChEBI" id="CHEBI:29999"/>
        <dbReference type="ChEBI" id="CHEBI:30616"/>
        <dbReference type="ChEBI" id="CHEBI:83421"/>
        <dbReference type="ChEBI" id="CHEBI:456216"/>
        <dbReference type="EC" id="2.7.11.1"/>
    </reaction>
</comment>
<evidence type="ECO:0000256" key="3">
    <source>
        <dbReference type="ARBA" id="ARBA00022679"/>
    </source>
</evidence>
<keyword evidence="5 12" id="KW-0418">Kinase</keyword>
<name>A0A7X2ZED9_9BACL</name>
<evidence type="ECO:0000256" key="8">
    <source>
        <dbReference type="ARBA" id="ARBA00048679"/>
    </source>
</evidence>
<evidence type="ECO:0000256" key="1">
    <source>
        <dbReference type="ARBA" id="ARBA00012513"/>
    </source>
</evidence>
<keyword evidence="10" id="KW-0472">Membrane</keyword>
<feature type="domain" description="Protein kinase" evidence="11">
    <location>
        <begin position="48"/>
        <end position="328"/>
    </location>
</feature>
<keyword evidence="3" id="KW-0808">Transferase</keyword>
<dbReference type="InterPro" id="IPR011009">
    <property type="entry name" value="Kinase-like_dom_sf"/>
</dbReference>
<evidence type="ECO:0000256" key="2">
    <source>
        <dbReference type="ARBA" id="ARBA00022527"/>
    </source>
</evidence>
<feature type="binding site" evidence="9">
    <location>
        <position position="75"/>
    </location>
    <ligand>
        <name>ATP</name>
        <dbReference type="ChEBI" id="CHEBI:30616"/>
    </ligand>
</feature>
<evidence type="ECO:0000256" key="4">
    <source>
        <dbReference type="ARBA" id="ARBA00022741"/>
    </source>
</evidence>
<keyword evidence="4 9" id="KW-0547">Nucleotide-binding</keyword>
<evidence type="ECO:0000259" key="11">
    <source>
        <dbReference type="PROSITE" id="PS50011"/>
    </source>
</evidence>
<dbReference type="Proteomes" id="UP000450917">
    <property type="component" value="Unassembled WGS sequence"/>
</dbReference>
<sequence length="328" mass="36662">MGTRPSRRYTTSPVLEDRVRKGSGVTTSFEPSFAAGTVIQGKWNKNQYQVERLLGEGANGKVYLVRRGKKQFALKMGFDSLDHQSEVNALQALSKSASSFQQLWLEADDFCWSGVDYPFSVMRYIKGKSLNDFIRDKGIEWIYLIGLNLLRKLTELHAGGYVFGDLKPENMLITEYGDVELIDFGGVTAKGRAVKQFTEVFDRGYWGGGSRVASEAYDLFSFAALMLGVADRERTFARAASMLPQNRTVDMLLDLLKANKSLASVEPILRKALTGRYETSKQALADWRAKSMLAARPVTKRNKHGAWIKACFAASLMLFAAAVYFSLH</sequence>
<evidence type="ECO:0000256" key="9">
    <source>
        <dbReference type="PROSITE-ProRule" id="PRU10141"/>
    </source>
</evidence>
<keyword evidence="2" id="KW-0723">Serine/threonine-protein kinase</keyword>
<dbReference type="PANTHER" id="PTHR24363:SF0">
    <property type="entry name" value="SERINE_THREONINE KINASE LIKE DOMAIN CONTAINING 1"/>
    <property type="match status" value="1"/>
</dbReference>
<dbReference type="GO" id="GO:0004674">
    <property type="term" value="F:protein serine/threonine kinase activity"/>
    <property type="evidence" value="ECO:0007669"/>
    <property type="project" value="UniProtKB-KW"/>
</dbReference>
<dbReference type="Pfam" id="PF00069">
    <property type="entry name" value="Pkinase"/>
    <property type="match status" value="1"/>
</dbReference>
<dbReference type="PROSITE" id="PS00107">
    <property type="entry name" value="PROTEIN_KINASE_ATP"/>
    <property type="match status" value="1"/>
</dbReference>
<dbReference type="Gene3D" id="1.10.510.10">
    <property type="entry name" value="Transferase(Phosphotransferase) domain 1"/>
    <property type="match status" value="1"/>
</dbReference>